<keyword evidence="1" id="KW-0812">Transmembrane</keyword>
<evidence type="ECO:0000259" key="2">
    <source>
        <dbReference type="Pfam" id="PF25842"/>
    </source>
</evidence>
<feature type="transmembrane region" description="Helical" evidence="1">
    <location>
        <begin position="69"/>
        <end position="95"/>
    </location>
</feature>
<dbReference type="RefSeq" id="WP_061972100.1">
    <property type="nucleotide sequence ID" value="NZ_FMAV01000002.1"/>
</dbReference>
<keyword evidence="4" id="KW-1185">Reference proteome</keyword>
<dbReference type="OrthoDB" id="1683445at2"/>
<organism evidence="3 4">
    <name type="scientific">Fictibacillus enclensis</name>
    <dbReference type="NCBI Taxonomy" id="1017270"/>
    <lineage>
        <taxon>Bacteria</taxon>
        <taxon>Bacillati</taxon>
        <taxon>Bacillota</taxon>
        <taxon>Bacilli</taxon>
        <taxon>Bacillales</taxon>
        <taxon>Fictibacillaceae</taxon>
        <taxon>Fictibacillus</taxon>
    </lineage>
</organism>
<evidence type="ECO:0000256" key="1">
    <source>
        <dbReference type="SAM" id="Phobius"/>
    </source>
</evidence>
<feature type="transmembrane region" description="Helical" evidence="1">
    <location>
        <begin position="12"/>
        <end position="31"/>
    </location>
</feature>
<comment type="caution">
    <text evidence="3">The sequence shown here is derived from an EMBL/GenBank/DDBJ whole genome shotgun (WGS) entry which is preliminary data.</text>
</comment>
<proteinExistence type="predicted"/>
<accession>A0A0V8J8Z4</accession>
<feature type="transmembrane region" description="Helical" evidence="1">
    <location>
        <begin position="43"/>
        <end position="63"/>
    </location>
</feature>
<protein>
    <recommendedName>
        <fullName evidence="2">Membrane protein NfeD2 N-terminal transmembrane domain-containing protein</fullName>
    </recommendedName>
</protein>
<dbReference type="AlphaFoldDB" id="A0A0V8J8Z4"/>
<evidence type="ECO:0000313" key="4">
    <source>
        <dbReference type="Proteomes" id="UP000054099"/>
    </source>
</evidence>
<dbReference type="InterPro" id="IPR058653">
    <property type="entry name" value="NfeD2_TM"/>
</dbReference>
<dbReference type="Gene3D" id="2.40.50.140">
    <property type="entry name" value="Nucleic acid-binding proteins"/>
    <property type="match status" value="1"/>
</dbReference>
<dbReference type="Pfam" id="PF25842">
    <property type="entry name" value="NfeD_TM"/>
    <property type="match status" value="1"/>
</dbReference>
<gene>
    <name evidence="3" type="ORF">AS030_12070</name>
</gene>
<keyword evidence="1" id="KW-1133">Transmembrane helix</keyword>
<dbReference type="EMBL" id="LNQN01000002">
    <property type="protein sequence ID" value="KSU83304.1"/>
    <property type="molecule type" value="Genomic_DNA"/>
</dbReference>
<reference evidence="3 4" key="1">
    <citation type="journal article" date="2014" name="Antonie Van Leeuwenhoek">
        <title>Fictibacillus enclensis sp. nov., isolated from marine sediment.</title>
        <authorList>
            <person name="Dastager S.G."/>
            <person name="Mawlankar R."/>
            <person name="Srinivasan K."/>
            <person name="Tang S.K."/>
            <person name="Lee J.C."/>
            <person name="Ramana V.V."/>
            <person name="Shouche Y.S."/>
        </authorList>
    </citation>
    <scope>NUCLEOTIDE SEQUENCE [LARGE SCALE GENOMIC DNA]</scope>
    <source>
        <strain evidence="3 4">NIO-1003</strain>
    </source>
</reference>
<name>A0A0V8J8Z4_9BACL</name>
<feature type="domain" description="Membrane protein NfeD2 N-terminal transmembrane" evidence="2">
    <location>
        <begin position="2"/>
        <end position="101"/>
    </location>
</feature>
<keyword evidence="1" id="KW-0472">Membrane</keyword>
<dbReference type="InterPro" id="IPR012340">
    <property type="entry name" value="NA-bd_OB-fold"/>
</dbReference>
<evidence type="ECO:0000313" key="3">
    <source>
        <dbReference type="EMBL" id="KSU83304.1"/>
    </source>
</evidence>
<sequence>MEIMGYPMETVYLTGLIIFGCITFLYVLVSDLIQGAFDVFSHILNPTLLLSFFTLLSAGGYILEMVTPLSSWLIMGLAAGVSFVLVSLLNIFVLIPLASAEASLNYSEADLRGRIGKVITSIPINGFGEVFIEGISGNIAKTAVSLNNEPIGQGEKILIVDVKSGVVHVLPYEQAAML</sequence>
<dbReference type="Proteomes" id="UP000054099">
    <property type="component" value="Unassembled WGS sequence"/>
</dbReference>